<dbReference type="STRING" id="523831.SEHO0A_04607"/>
<sequence>MREMISPTQRPWLPHEHPGWKEYTLLFLQKLKRDVLLRKPFISHDCEMAALFAKNHLSFKEKCERMAVYFIDSFFYYSRFEFCRAYLPGWPSEQGSESDAIEATARTLPLMAAWLHYQTTNQGKLDSYGKCVHQALKQAFICGTDPEHPGYWGKIKDYDQRICECCDIALALWLVRNTVWKSYSAPERERILCWLQGVNNCKTVDNNWHLFIVLTQQVVLALSGKGENSEQRYARVKAFYVGEGWFRDGANGNFDYYNSWAFHYLLFWIDRINPDFDHQFITQSCAEFAHTFRYFFTPCGFPFFGRSISYRLAAPVALMANAIQSGRADGQLKRIISTLTHFFMLHGAEQHGAITQGLFQADRRLMDGYSGSGSSLWSLRTLILMLYAGTECELWDIDEAPLEVEIASFDFTIDAISARVTGIKETQEVIVTFTHDQYPDAPFRDGKLITQGWWPIVLESISGRSTRPKNNLLRKGVTTFSSRLNLYL</sequence>
<evidence type="ECO:0000313" key="2">
    <source>
        <dbReference type="EMBL" id="PNO32309.1"/>
    </source>
</evidence>
<comment type="caution">
    <text evidence="2">The sequence shown here is derived from an EMBL/GenBank/DDBJ whole genome shotgun (WGS) entry which is preliminary data.</text>
</comment>
<dbReference type="AlphaFoldDB" id="A0A1J6ZP69"/>
<gene>
    <name evidence="2" type="ORF">RK55_003190</name>
</gene>
<dbReference type="Pfam" id="PF10022">
    <property type="entry name" value="DUF2264"/>
    <property type="match status" value="1"/>
</dbReference>
<dbReference type="InterPro" id="IPR049349">
    <property type="entry name" value="DUF2264_N"/>
</dbReference>
<accession>A0A1J6ZP69</accession>
<dbReference type="Proteomes" id="UP000236163">
    <property type="component" value="Unassembled WGS sequence"/>
</dbReference>
<name>A0A1J6ZP69_SALHO</name>
<reference evidence="3" key="1">
    <citation type="submission" date="2017-12" db="EMBL/GenBank/DDBJ databases">
        <title>FDA dAtabase for Regulatory Grade micrObial Sequences (FDA-ARGOS): Supporting development and validation of Infectious Disease Dx tests.</title>
        <authorList>
            <person name="Sichtig H."/>
            <person name="Tallon L."/>
            <person name="Sadzewicz L."/>
            <person name="Sengamalay N."/>
            <person name="Nagaraj S."/>
            <person name="Vavikolanu K."/>
            <person name="Aluvathingal J."/>
            <person name="Nadendla S."/>
            <person name="Pirone D.C."/>
            <person name="Hoffman M."/>
            <person name="Muruvanda T."/>
            <person name="Allard M."/>
            <person name="Evans P."/>
        </authorList>
    </citation>
    <scope>NUCLEOTIDE SEQUENCE [LARGE SCALE GENOMIC DNA]</scope>
    <source>
        <strain evidence="3">FDAARGOS_55</strain>
    </source>
</reference>
<evidence type="ECO:0000259" key="1">
    <source>
        <dbReference type="Pfam" id="PF10022"/>
    </source>
</evidence>
<protein>
    <submittedName>
        <fullName evidence="2">DUF2264 domain-containing protein</fullName>
    </submittedName>
</protein>
<dbReference type="InterPro" id="IPR016624">
    <property type="entry name" value="UCP014753"/>
</dbReference>
<dbReference type="PANTHER" id="PTHR35339:SF4">
    <property type="entry name" value="LINALOOL DEHYDRATASE_ISOMERASE DOMAIN-CONTAINING PROTEIN"/>
    <property type="match status" value="1"/>
</dbReference>
<dbReference type="PANTHER" id="PTHR35339">
    <property type="entry name" value="LINALOOL DEHYDRATASE_ISOMERASE DOMAIN-CONTAINING PROTEIN"/>
    <property type="match status" value="1"/>
</dbReference>
<dbReference type="EMBL" id="JWSP02000004">
    <property type="protein sequence ID" value="PNO32309.1"/>
    <property type="molecule type" value="Genomic_DNA"/>
</dbReference>
<feature type="domain" description="DUF2264" evidence="1">
    <location>
        <begin position="83"/>
        <end position="401"/>
    </location>
</feature>
<evidence type="ECO:0000313" key="3">
    <source>
        <dbReference type="Proteomes" id="UP000236163"/>
    </source>
</evidence>
<proteinExistence type="predicted"/>
<organism evidence="2 3">
    <name type="scientific">Salmonella enterica subsp. houtenae serovar 50:g,z51:-</name>
    <dbReference type="NCBI Taxonomy" id="1173947"/>
    <lineage>
        <taxon>Bacteria</taxon>
        <taxon>Pseudomonadati</taxon>
        <taxon>Pseudomonadota</taxon>
        <taxon>Gammaproteobacteria</taxon>
        <taxon>Enterobacterales</taxon>
        <taxon>Enterobacteriaceae</taxon>
        <taxon>Salmonella</taxon>
    </lineage>
</organism>